<evidence type="ECO:0000313" key="2">
    <source>
        <dbReference type="EMBL" id="MCP2263506.1"/>
    </source>
</evidence>
<dbReference type="SUPFAM" id="SSF46785">
    <property type="entry name" value="Winged helix' DNA-binding domain"/>
    <property type="match status" value="1"/>
</dbReference>
<accession>A0A9X2JU08</accession>
<dbReference type="SUPFAM" id="SSF52540">
    <property type="entry name" value="P-loop containing nucleoside triphosphate hydrolases"/>
    <property type="match status" value="1"/>
</dbReference>
<keyword evidence="3" id="KW-1185">Reference proteome</keyword>
<organism evidence="2 3">
    <name type="scientific">Promicromonospora thailandica</name>
    <dbReference type="NCBI Taxonomy" id="765201"/>
    <lineage>
        <taxon>Bacteria</taxon>
        <taxon>Bacillati</taxon>
        <taxon>Actinomycetota</taxon>
        <taxon>Actinomycetes</taxon>
        <taxon>Micrococcales</taxon>
        <taxon>Promicromonosporaceae</taxon>
        <taxon>Promicromonospora</taxon>
    </lineage>
</organism>
<feature type="domain" description="DUF234" evidence="1">
    <location>
        <begin position="329"/>
        <end position="425"/>
    </location>
</feature>
<dbReference type="PANTHER" id="PTHR34704">
    <property type="entry name" value="ATPASE"/>
    <property type="match status" value="1"/>
</dbReference>
<proteinExistence type="predicted"/>
<dbReference type="PANTHER" id="PTHR34704:SF1">
    <property type="entry name" value="ATPASE"/>
    <property type="match status" value="1"/>
</dbReference>
<comment type="caution">
    <text evidence="2">The sequence shown here is derived from an EMBL/GenBank/DDBJ whole genome shotgun (WGS) entry which is preliminary data.</text>
</comment>
<dbReference type="RefSeq" id="WP_253833094.1">
    <property type="nucleotide sequence ID" value="NZ_JAMTCS010000002.1"/>
</dbReference>
<name>A0A9X2JU08_9MICO</name>
<dbReference type="Proteomes" id="UP001139493">
    <property type="component" value="Unassembled WGS sequence"/>
</dbReference>
<evidence type="ECO:0000259" key="1">
    <source>
        <dbReference type="Pfam" id="PF03008"/>
    </source>
</evidence>
<evidence type="ECO:0000313" key="3">
    <source>
        <dbReference type="Proteomes" id="UP001139493"/>
    </source>
</evidence>
<dbReference type="EMBL" id="JAMTCS010000002">
    <property type="protein sequence ID" value="MCP2263506.1"/>
    <property type="molecule type" value="Genomic_DNA"/>
</dbReference>
<dbReference type="InterPro" id="IPR036390">
    <property type="entry name" value="WH_DNA-bd_sf"/>
</dbReference>
<dbReference type="InterPro" id="IPR004256">
    <property type="entry name" value="DUF234"/>
</dbReference>
<gene>
    <name evidence="2" type="ORF">APR03_000837</name>
</gene>
<dbReference type="Pfam" id="PF03008">
    <property type="entry name" value="DUF234"/>
    <property type="match status" value="1"/>
</dbReference>
<sequence length="483" mass="53314">MILTEGLVPGYVARKRQTAELQHLLDQVTTSSDRPGRAVLIRGRRRVGKSRLVEEFVRAARLPHVYFTAAGRSVRDDLEAFARDVAESTLPGAELFAGDAPSSWDNAFRLLTAALPPDGPSIVVLDELPYVTAADGGFEGVLQRYFDRELSRRPVLLVGIGSDLAMMEALNDYDRPFHQRATEMVVPPLSPAEVGRMLGLSSGDAFDAYLVSGGLPLICRDWGQGQDLWAYLERALGHATSSLLVSAERSLAAEFPGDVQARRVLEAIGQGQRRFTDIGARAGDLTATSLTRSLDVLRTKRLVQAERPLSLRSSTDTRYRIDDPYLLFWLRFLAPHLAEIERGRGDRVLRQIRDEWTRWRGRAIEPVVRESVARMPHSELRAPSHKPLAVGGYWNRTHSVEVDLVLADKEPVAKRLYGVGSIKWTGKPFGPRELAELVAHRSQVPGASDGAALVVVSRSGADDRVREAGAVVIGPEELLAQWD</sequence>
<dbReference type="Gene3D" id="3.40.50.300">
    <property type="entry name" value="P-loop containing nucleotide triphosphate hydrolases"/>
    <property type="match status" value="1"/>
</dbReference>
<dbReference type="InterPro" id="IPR027417">
    <property type="entry name" value="P-loop_NTPase"/>
</dbReference>
<dbReference type="AlphaFoldDB" id="A0A9X2JU08"/>
<protein>
    <recommendedName>
        <fullName evidence="1">DUF234 domain-containing protein</fullName>
    </recommendedName>
</protein>
<reference evidence="2" key="1">
    <citation type="submission" date="2022-06" db="EMBL/GenBank/DDBJ databases">
        <title>Genomic Encyclopedia of Archaeal and Bacterial Type Strains, Phase II (KMG-II): from individual species to whole genera.</title>
        <authorList>
            <person name="Goeker M."/>
        </authorList>
    </citation>
    <scope>NUCLEOTIDE SEQUENCE</scope>
    <source>
        <strain evidence="2">DSM 26652</strain>
    </source>
</reference>